<proteinExistence type="predicted"/>
<reference evidence="1 2" key="1">
    <citation type="submission" date="2008-04" db="EMBL/GenBank/DDBJ databases">
        <title>Draft genome sequence of Bacteroides coprocola (DSM 17136).</title>
        <authorList>
            <person name="Sudarsanam P."/>
            <person name="Ley R."/>
            <person name="Guruge J."/>
            <person name="Turnbaugh P.J."/>
            <person name="Mahowald M."/>
            <person name="Liep D."/>
            <person name="Gordon J."/>
        </authorList>
    </citation>
    <scope>NUCLEOTIDE SEQUENCE [LARGE SCALE GENOMIC DNA]</scope>
    <source>
        <strain evidence="1 2">DSM 17136</strain>
    </source>
</reference>
<evidence type="ECO:0000313" key="1">
    <source>
        <dbReference type="EMBL" id="EDU99290.1"/>
    </source>
</evidence>
<name>B3JP60_9BACT</name>
<gene>
    <name evidence="1" type="ORF">BACCOP_03726</name>
</gene>
<dbReference type="STRING" id="470145.BACCOP_03726"/>
<evidence type="ECO:0000313" key="2">
    <source>
        <dbReference type="Proteomes" id="UP000003146"/>
    </source>
</evidence>
<accession>B3JP60</accession>
<dbReference type="AlphaFoldDB" id="B3JP60"/>
<dbReference type="EMBL" id="ABIY02000120">
    <property type="protein sequence ID" value="EDU99290.1"/>
    <property type="molecule type" value="Genomic_DNA"/>
</dbReference>
<dbReference type="Proteomes" id="UP000003146">
    <property type="component" value="Unassembled WGS sequence"/>
</dbReference>
<dbReference type="eggNOG" id="ENOG5030X1U">
    <property type="taxonomic scope" value="Bacteria"/>
</dbReference>
<dbReference type="HOGENOM" id="CLU_734987_0_0_10"/>
<reference evidence="1 2" key="2">
    <citation type="submission" date="2008-04" db="EMBL/GenBank/DDBJ databases">
        <authorList>
            <person name="Fulton L."/>
            <person name="Clifton S."/>
            <person name="Fulton B."/>
            <person name="Xu J."/>
            <person name="Minx P."/>
            <person name="Pepin K.H."/>
            <person name="Johnson M."/>
            <person name="Thiruvilangam P."/>
            <person name="Bhonagiri V."/>
            <person name="Nash W.E."/>
            <person name="Mardis E.R."/>
            <person name="Wilson R.K."/>
        </authorList>
    </citation>
    <scope>NUCLEOTIDE SEQUENCE [LARGE SCALE GENOMIC DNA]</scope>
    <source>
        <strain evidence="1 2">DSM 17136</strain>
    </source>
</reference>
<sequence length="376" mass="43715">MQSATRSRKGYGNLHTGFLTPLPCLAQSRSHRVRPRCRADNTHKILRAHQTLECSEHGRQITPLHKVPQYPRCHPDAHVPRHVSPAYHIGQQAAHSLTMLRHKGQFLGLVLRLPIGFDTRLQVFPRQQNLTPQPRTLHRHTHLHRAFQPRKLPPFKRYGHAAVKQRVRTLHLYQLFQTVSHTLALLTLERCCSRGFRRRQLVLPPLVRYCFRIEHAVRLRTVLRHRHFERNLYLGGFCKGQLACRIGKQRGVGNQYALSGHEGEFPWSLHDKHLRRGCPADRSFLFRVFFLIMQAAAKQFVQVRIVHLDHIERRGDAAVTLWDDQHRGTLHLFGLDLRGLGFLAAQVKRVLFNIPDCEILILYGSYAVHEILVHRL</sequence>
<protein>
    <submittedName>
        <fullName evidence="1">Uncharacterized protein</fullName>
    </submittedName>
</protein>
<comment type="caution">
    <text evidence="1">The sequence shown here is derived from an EMBL/GenBank/DDBJ whole genome shotgun (WGS) entry which is preliminary data.</text>
</comment>
<organism evidence="1 2">
    <name type="scientific">Phocaeicola coprocola DSM 17136</name>
    <dbReference type="NCBI Taxonomy" id="470145"/>
    <lineage>
        <taxon>Bacteria</taxon>
        <taxon>Pseudomonadati</taxon>
        <taxon>Bacteroidota</taxon>
        <taxon>Bacteroidia</taxon>
        <taxon>Bacteroidales</taxon>
        <taxon>Bacteroidaceae</taxon>
        <taxon>Phocaeicola</taxon>
    </lineage>
</organism>